<dbReference type="SUPFAM" id="SSF51556">
    <property type="entry name" value="Metallo-dependent hydrolases"/>
    <property type="match status" value="1"/>
</dbReference>
<evidence type="ECO:0000259" key="1">
    <source>
        <dbReference type="Pfam" id="PF07969"/>
    </source>
</evidence>
<dbReference type="InterPro" id="IPR033932">
    <property type="entry name" value="YtcJ-like"/>
</dbReference>
<evidence type="ECO:0000313" key="2">
    <source>
        <dbReference type="EMBL" id="TWD16815.1"/>
    </source>
</evidence>
<protein>
    <recommendedName>
        <fullName evidence="1">Amidohydrolase 3 domain-containing protein</fullName>
    </recommendedName>
</protein>
<dbReference type="RefSeq" id="WP_144855082.1">
    <property type="nucleotide sequence ID" value="NZ_BAAAYT010000003.1"/>
</dbReference>
<dbReference type="CDD" id="cd01300">
    <property type="entry name" value="YtcJ_like"/>
    <property type="match status" value="1"/>
</dbReference>
<keyword evidence="3" id="KW-1185">Reference proteome</keyword>
<dbReference type="SUPFAM" id="SSF51338">
    <property type="entry name" value="Composite domain of metallo-dependent hydrolases"/>
    <property type="match status" value="1"/>
</dbReference>
<sequence>MRLDLIIENANVRTLDPHRPRATRLGVLGGTIVGLDEQLDRCTAATRVDAAGGTLLPGFIDAHTHLQFSGQAITAVDVSAAHSVDSALDIIARGSRHLADDEWVEVVGYDQRRLGRHLTAIELDRAGSGRRVWARHISSHAAVVSTAVIEGITDPAARADGDVRVGLLVEGHQELVRAQRLPYSTEEIAALVEYASTAAGRDGVTFCTEAGIGGFLALSSLDLRAYVQLQRERRLPVRLELMPSFDTFHSVHAHPSEGFSRGHDLGPITGLGAGSMIQIGAQKVMLDGGMMVRAARMTDPYVGTQNVGDWQREPAELREAILDGHAAGWQLAVHAIGDAAVDFALDCFAEALDRHPREHRHRIEHGGAIRPDQIPRLAGLGLTVVTQPAFIHDSVHDFSEILGPDRADWLYRGRSLLDAGIRLVGSTDRPLPGTPLTAIQAFVDRINVTGRAYAPQESVTVQEAIEMFTVHGAWVAGLEGVLGRLRPGFYADLCLLDRDPWTVPTEEISGIGVTATAVNGELRWHR</sequence>
<gene>
    <name evidence="2" type="ORF">FB557_0355</name>
</gene>
<dbReference type="PANTHER" id="PTHR22642:SF2">
    <property type="entry name" value="PROTEIN LONG AFTER FAR-RED 3"/>
    <property type="match status" value="1"/>
</dbReference>
<dbReference type="InterPro" id="IPR032466">
    <property type="entry name" value="Metal_Hydrolase"/>
</dbReference>
<dbReference type="PANTHER" id="PTHR22642">
    <property type="entry name" value="IMIDAZOLONEPROPIONASE"/>
    <property type="match status" value="1"/>
</dbReference>
<organism evidence="2 3">
    <name type="scientific">Marihabitans asiaticum</name>
    <dbReference type="NCBI Taxonomy" id="415218"/>
    <lineage>
        <taxon>Bacteria</taxon>
        <taxon>Bacillati</taxon>
        <taxon>Actinomycetota</taxon>
        <taxon>Actinomycetes</taxon>
        <taxon>Micrococcales</taxon>
        <taxon>Intrasporangiaceae</taxon>
        <taxon>Marihabitans</taxon>
    </lineage>
</organism>
<proteinExistence type="predicted"/>
<dbReference type="Gene3D" id="3.20.20.140">
    <property type="entry name" value="Metal-dependent hydrolases"/>
    <property type="match status" value="1"/>
</dbReference>
<dbReference type="Pfam" id="PF07969">
    <property type="entry name" value="Amidohydro_3"/>
    <property type="match status" value="1"/>
</dbReference>
<dbReference type="OrthoDB" id="3238066at2"/>
<dbReference type="InterPro" id="IPR011059">
    <property type="entry name" value="Metal-dep_hydrolase_composite"/>
</dbReference>
<accession>A0A560WH53</accession>
<dbReference type="Proteomes" id="UP000315628">
    <property type="component" value="Unassembled WGS sequence"/>
</dbReference>
<dbReference type="Gene3D" id="3.10.310.70">
    <property type="match status" value="1"/>
</dbReference>
<dbReference type="InterPro" id="IPR013108">
    <property type="entry name" value="Amidohydro_3"/>
</dbReference>
<reference evidence="2 3" key="1">
    <citation type="submission" date="2019-06" db="EMBL/GenBank/DDBJ databases">
        <title>Sequencing the genomes of 1000 actinobacteria strains.</title>
        <authorList>
            <person name="Klenk H.-P."/>
        </authorList>
    </citation>
    <scope>NUCLEOTIDE SEQUENCE [LARGE SCALE GENOMIC DNA]</scope>
    <source>
        <strain evidence="2 3">DSM 18935</strain>
    </source>
</reference>
<dbReference type="EMBL" id="VIUW01000001">
    <property type="protein sequence ID" value="TWD16815.1"/>
    <property type="molecule type" value="Genomic_DNA"/>
</dbReference>
<dbReference type="GO" id="GO:0016810">
    <property type="term" value="F:hydrolase activity, acting on carbon-nitrogen (but not peptide) bonds"/>
    <property type="evidence" value="ECO:0007669"/>
    <property type="project" value="InterPro"/>
</dbReference>
<evidence type="ECO:0000313" key="3">
    <source>
        <dbReference type="Proteomes" id="UP000315628"/>
    </source>
</evidence>
<dbReference type="Gene3D" id="2.30.40.10">
    <property type="entry name" value="Urease, subunit C, domain 1"/>
    <property type="match status" value="1"/>
</dbReference>
<comment type="caution">
    <text evidence="2">The sequence shown here is derived from an EMBL/GenBank/DDBJ whole genome shotgun (WGS) entry which is preliminary data.</text>
</comment>
<name>A0A560WH53_9MICO</name>
<dbReference type="AlphaFoldDB" id="A0A560WH53"/>
<feature type="domain" description="Amidohydrolase 3" evidence="1">
    <location>
        <begin position="48"/>
        <end position="521"/>
    </location>
</feature>